<dbReference type="VEuPathDB" id="FungiDB:F9C07_6704"/>
<dbReference type="AlphaFoldDB" id="A0A5N6GIH5"/>
<name>A0A5N6GIH5_ASPFL</name>
<reference evidence="2" key="1">
    <citation type="submission" date="2019-04" db="EMBL/GenBank/DDBJ databases">
        <title>Friends and foes A comparative genomics study of 23 Aspergillus species from section Flavi.</title>
        <authorList>
            <consortium name="DOE Joint Genome Institute"/>
            <person name="Kjaerbolling I."/>
            <person name="Vesth T."/>
            <person name="Frisvad J.C."/>
            <person name="Nybo J.L."/>
            <person name="Theobald S."/>
            <person name="Kildgaard S."/>
            <person name="Isbrandt T."/>
            <person name="Kuo A."/>
            <person name="Sato A."/>
            <person name="Lyhne E.K."/>
            <person name="Kogle M.E."/>
            <person name="Wiebenga A."/>
            <person name="Kun R.S."/>
            <person name="Lubbers R.J."/>
            <person name="Makela M.R."/>
            <person name="Barry K."/>
            <person name="Chovatia M."/>
            <person name="Clum A."/>
            <person name="Daum C."/>
            <person name="Haridas S."/>
            <person name="He G."/>
            <person name="LaButti K."/>
            <person name="Lipzen A."/>
            <person name="Mondo S."/>
            <person name="Riley R."/>
            <person name="Salamov A."/>
            <person name="Simmons B.A."/>
            <person name="Magnuson J.K."/>
            <person name="Henrissat B."/>
            <person name="Mortensen U.H."/>
            <person name="Larsen T.O."/>
            <person name="Devries R.P."/>
            <person name="Grigoriev I.V."/>
            <person name="Machida M."/>
            <person name="Baker S.E."/>
            <person name="Andersen M.R."/>
        </authorList>
    </citation>
    <scope>NUCLEOTIDE SEQUENCE [LARGE SCALE GENOMIC DNA]</scope>
    <source>
        <strain evidence="2">CBS 121.62</strain>
    </source>
</reference>
<protein>
    <submittedName>
        <fullName evidence="2">Uncharacterized protein</fullName>
    </submittedName>
</protein>
<organism evidence="2">
    <name type="scientific">Aspergillus flavus</name>
    <dbReference type="NCBI Taxonomy" id="5059"/>
    <lineage>
        <taxon>Eukaryota</taxon>
        <taxon>Fungi</taxon>
        <taxon>Dikarya</taxon>
        <taxon>Ascomycota</taxon>
        <taxon>Pezizomycotina</taxon>
        <taxon>Eurotiomycetes</taxon>
        <taxon>Eurotiomycetidae</taxon>
        <taxon>Eurotiales</taxon>
        <taxon>Aspergillaceae</taxon>
        <taxon>Aspergillus</taxon>
        <taxon>Aspergillus subgen. Circumdati</taxon>
    </lineage>
</organism>
<gene>
    <name evidence="2" type="ORF">BDV35DRAFT_40111</name>
</gene>
<dbReference type="EMBL" id="ML734670">
    <property type="protein sequence ID" value="KAB8242181.1"/>
    <property type="molecule type" value="Genomic_DNA"/>
</dbReference>
<accession>A0A5N6GIH5</accession>
<evidence type="ECO:0000256" key="1">
    <source>
        <dbReference type="SAM" id="Phobius"/>
    </source>
</evidence>
<sequence length="180" mass="19788">MAKAARKVGTIARQVLQFIDRRGRSRGPLASMCHTLPETQCLQYFETNVKPTWRLVSFSGQEHQDHAHSGTKKSSSCHNAFVSSSPLHVLSGDAAGIANCPTLFHMVEVSSTRDVFVHVSHATPIILKLPGILGFQTGIQRLLRHRLSRDRPFNKVAIILANTALLGILATLSLKCRLSN</sequence>
<dbReference type="Proteomes" id="UP000325434">
    <property type="component" value="Unassembled WGS sequence"/>
</dbReference>
<proteinExistence type="predicted"/>
<keyword evidence="1" id="KW-0812">Transmembrane</keyword>
<evidence type="ECO:0000313" key="2">
    <source>
        <dbReference type="EMBL" id="KAB8242181.1"/>
    </source>
</evidence>
<keyword evidence="1" id="KW-0472">Membrane</keyword>
<feature type="transmembrane region" description="Helical" evidence="1">
    <location>
        <begin position="153"/>
        <end position="174"/>
    </location>
</feature>
<keyword evidence="1" id="KW-1133">Transmembrane helix</keyword>